<dbReference type="PANTHER" id="PTHR23151:SF90">
    <property type="entry name" value="DIHYDROLIPOYLLYSINE-RESIDUE ACETYLTRANSFERASE COMPONENT OF PYRUVATE DEHYDROGENASE COMPLEX, MITOCHONDRIAL-RELATED"/>
    <property type="match status" value="1"/>
</dbReference>
<comment type="caution">
    <text evidence="2">The sequence shown here is derived from an EMBL/GenBank/DDBJ whole genome shotgun (WGS) entry which is preliminary data.</text>
</comment>
<name>A0A0V0QAT3_PSEPJ</name>
<dbReference type="GO" id="GO:0006086">
    <property type="term" value="P:pyruvate decarboxylation to acetyl-CoA"/>
    <property type="evidence" value="ECO:0007669"/>
    <property type="project" value="InterPro"/>
</dbReference>
<gene>
    <name evidence="2" type="ORF">PPERSA_02429</name>
</gene>
<feature type="domain" description="Lipoyl-binding" evidence="1">
    <location>
        <begin position="49"/>
        <end position="113"/>
    </location>
</feature>
<keyword evidence="3" id="KW-1185">Reference proteome</keyword>
<dbReference type="SUPFAM" id="SSF51230">
    <property type="entry name" value="Single hybrid motif"/>
    <property type="match status" value="1"/>
</dbReference>
<dbReference type="InterPro" id="IPR045257">
    <property type="entry name" value="E2/Pdx1"/>
</dbReference>
<proteinExistence type="predicted"/>
<dbReference type="CDD" id="cd06849">
    <property type="entry name" value="lipoyl_domain"/>
    <property type="match status" value="1"/>
</dbReference>
<protein>
    <submittedName>
        <fullName evidence="2">Single hybrid motif</fullName>
    </submittedName>
</protein>
<dbReference type="AlphaFoldDB" id="A0A0V0QAT3"/>
<organism evidence="2 3">
    <name type="scientific">Pseudocohnilembus persalinus</name>
    <name type="common">Ciliate</name>
    <dbReference type="NCBI Taxonomy" id="266149"/>
    <lineage>
        <taxon>Eukaryota</taxon>
        <taxon>Sar</taxon>
        <taxon>Alveolata</taxon>
        <taxon>Ciliophora</taxon>
        <taxon>Intramacronucleata</taxon>
        <taxon>Oligohymenophorea</taxon>
        <taxon>Scuticociliatia</taxon>
        <taxon>Philasterida</taxon>
        <taxon>Pseudocohnilembidae</taxon>
        <taxon>Pseudocohnilembus</taxon>
    </lineage>
</organism>
<accession>A0A0V0QAT3</accession>
<reference evidence="2 3" key="1">
    <citation type="journal article" date="2015" name="Sci. Rep.">
        <title>Genome of the facultative scuticociliatosis pathogen Pseudocohnilembus persalinus provides insight into its virulence through horizontal gene transfer.</title>
        <authorList>
            <person name="Xiong J."/>
            <person name="Wang G."/>
            <person name="Cheng J."/>
            <person name="Tian M."/>
            <person name="Pan X."/>
            <person name="Warren A."/>
            <person name="Jiang C."/>
            <person name="Yuan D."/>
            <person name="Miao W."/>
        </authorList>
    </citation>
    <scope>NUCLEOTIDE SEQUENCE [LARGE SCALE GENOMIC DNA]</scope>
    <source>
        <strain evidence="2">36N120E</strain>
    </source>
</reference>
<evidence type="ECO:0000313" key="3">
    <source>
        <dbReference type="Proteomes" id="UP000054937"/>
    </source>
</evidence>
<dbReference type="Pfam" id="PF00364">
    <property type="entry name" value="Biotin_lipoyl"/>
    <property type="match status" value="1"/>
</dbReference>
<dbReference type="InterPro" id="IPR011053">
    <property type="entry name" value="Single_hybrid_motif"/>
</dbReference>
<dbReference type="InParanoid" id="A0A0V0QAT3"/>
<evidence type="ECO:0000259" key="1">
    <source>
        <dbReference type="Pfam" id="PF00364"/>
    </source>
</evidence>
<dbReference type="InterPro" id="IPR000089">
    <property type="entry name" value="Biotin_lipoyl"/>
</dbReference>
<dbReference type="Proteomes" id="UP000054937">
    <property type="component" value="Unassembled WGS sequence"/>
</dbReference>
<dbReference type="EMBL" id="LDAU01000214">
    <property type="protein sequence ID" value="KRW99317.1"/>
    <property type="molecule type" value="Genomic_DNA"/>
</dbReference>
<dbReference type="PANTHER" id="PTHR23151">
    <property type="entry name" value="DIHYDROLIPOAMIDE ACETYL/SUCCINYL-TRANSFERASE-RELATED"/>
    <property type="match status" value="1"/>
</dbReference>
<dbReference type="OrthoDB" id="537444at2759"/>
<dbReference type="Gene3D" id="2.40.50.100">
    <property type="match status" value="1"/>
</dbReference>
<dbReference type="GO" id="GO:0004742">
    <property type="term" value="F:dihydrolipoyllysine-residue acetyltransferase activity"/>
    <property type="evidence" value="ECO:0007669"/>
    <property type="project" value="TreeGrafter"/>
</dbReference>
<evidence type="ECO:0000313" key="2">
    <source>
        <dbReference type="EMBL" id="KRW99317.1"/>
    </source>
</evidence>
<sequence>MNQFLKFNSKFKNLNKIQKLTQKQNFLFSESYPAHLKIFLYNMMPEMPEPKVEKWYIREGDEINPGDVICDIETKKATLGYEMDREALEDKTMFTAKILVQEGENCEVGQCIAVAVENPEDIRYFNDYKIIS</sequence>
<dbReference type="GO" id="GO:0045254">
    <property type="term" value="C:pyruvate dehydrogenase complex"/>
    <property type="evidence" value="ECO:0007669"/>
    <property type="project" value="InterPro"/>
</dbReference>